<evidence type="ECO:0000256" key="1">
    <source>
        <dbReference type="SAM" id="MobiDB-lite"/>
    </source>
</evidence>
<dbReference type="RefSeq" id="XP_024320665.1">
    <property type="nucleotide sequence ID" value="XM_024471940.1"/>
</dbReference>
<dbReference type="GeneID" id="36291429"/>
<feature type="region of interest" description="Disordered" evidence="1">
    <location>
        <begin position="1"/>
        <end position="36"/>
    </location>
</feature>
<dbReference type="EMBL" id="KV441409">
    <property type="protein sequence ID" value="OAF55365.1"/>
    <property type="molecule type" value="Genomic_DNA"/>
</dbReference>
<protein>
    <submittedName>
        <fullName evidence="2">Uncharacterized protein</fullName>
    </submittedName>
</protein>
<accession>A0A176ZZ95</accession>
<proteinExistence type="predicted"/>
<reference evidence="2" key="1">
    <citation type="submission" date="2016-03" db="EMBL/GenBank/DDBJ databases">
        <title>Updated assembly of Pseudogymnoascus destructans, the fungus causing white-nose syndrome of bats.</title>
        <authorList>
            <person name="Palmer J.M."/>
            <person name="Drees K.P."/>
            <person name="Foster J.T."/>
            <person name="Lindner D.L."/>
        </authorList>
    </citation>
    <scope>NUCLEOTIDE SEQUENCE [LARGE SCALE GENOMIC DNA]</scope>
    <source>
        <strain evidence="2">20631-21</strain>
    </source>
</reference>
<evidence type="ECO:0000313" key="2">
    <source>
        <dbReference type="EMBL" id="OAF55365.1"/>
    </source>
</evidence>
<gene>
    <name evidence="2" type="ORF">VC83_08388</name>
</gene>
<dbReference type="AlphaFoldDB" id="A0A176ZZ95"/>
<dbReference type="Proteomes" id="UP000077154">
    <property type="component" value="Unassembled WGS sequence"/>
</dbReference>
<organism evidence="2">
    <name type="scientific">Pseudogymnoascus destructans</name>
    <dbReference type="NCBI Taxonomy" id="655981"/>
    <lineage>
        <taxon>Eukaryota</taxon>
        <taxon>Fungi</taxon>
        <taxon>Dikarya</taxon>
        <taxon>Ascomycota</taxon>
        <taxon>Pezizomycotina</taxon>
        <taxon>Leotiomycetes</taxon>
        <taxon>Thelebolales</taxon>
        <taxon>Thelebolaceae</taxon>
        <taxon>Pseudogymnoascus</taxon>
    </lineage>
</organism>
<sequence>MASPGFSANVIISIPPPSSPHHNGNLDDGDEDTADSPASALIVAMASLPLLSVPGHGNDFYEMDDVAHALDDWAVKENKVTAARSRELQELWKAVG</sequence>
<name>A0A176ZZ95_9PEZI</name>